<organism evidence="18 19">
    <name type="scientific">Stenotrophomonas terrae</name>
    <dbReference type="NCBI Taxonomy" id="405446"/>
    <lineage>
        <taxon>Bacteria</taxon>
        <taxon>Pseudomonadati</taxon>
        <taxon>Pseudomonadota</taxon>
        <taxon>Gammaproteobacteria</taxon>
        <taxon>Lysobacterales</taxon>
        <taxon>Lysobacteraceae</taxon>
        <taxon>Stenotrophomonas</taxon>
    </lineage>
</organism>
<accession>A0A0R0CFR9</accession>
<keyword evidence="8" id="KW-0547">Nucleotide-binding</keyword>
<dbReference type="InterPro" id="IPR003661">
    <property type="entry name" value="HisK_dim/P_dom"/>
</dbReference>
<keyword evidence="4" id="KW-1003">Cell membrane</keyword>
<evidence type="ECO:0000256" key="5">
    <source>
        <dbReference type="ARBA" id="ARBA00022553"/>
    </source>
</evidence>
<evidence type="ECO:0000256" key="8">
    <source>
        <dbReference type="ARBA" id="ARBA00022741"/>
    </source>
</evidence>
<dbReference type="RefSeq" id="WP_057627702.1">
    <property type="nucleotide sequence ID" value="NZ_LDJJ01000020.1"/>
</dbReference>
<dbReference type="PROSITE" id="PS50109">
    <property type="entry name" value="HIS_KIN"/>
    <property type="match status" value="1"/>
</dbReference>
<dbReference type="Proteomes" id="UP000051863">
    <property type="component" value="Unassembled WGS sequence"/>
</dbReference>
<dbReference type="Pfam" id="PF12860">
    <property type="entry name" value="PAS_7"/>
    <property type="match status" value="1"/>
</dbReference>
<evidence type="ECO:0000256" key="3">
    <source>
        <dbReference type="ARBA" id="ARBA00012438"/>
    </source>
</evidence>
<dbReference type="PANTHER" id="PTHR43047">
    <property type="entry name" value="TWO-COMPONENT HISTIDINE PROTEIN KINASE"/>
    <property type="match status" value="1"/>
</dbReference>
<sequence>MPFFPTHRRRMRWLLPLTAALAIAAIGLVGLRHFERTSIASEAMRAQTQLHLHGEALQALIERHRVLPAVLALDPDVRAALSRANLGKPELDRLNRKLERVNGVAATSTLTLLDRSGVALAASNWRMNRSTNVGNSYQFRPYFRQAMHEGSGTFYAEGVTTAMPGYFLSEAVRDDTGKAVGVVVVKVVLRPLEQTWADSADRVFASDSHGVIFLSSHRPWRYLTLHALDPGVREELQRTRQYTQLPQQQLQHAPGTALRPNQQRVQLADGDEVIWVSQKLPQQQWTLHLLRSTAASTASARSFAGALIASLIALLLLSYGLWQRQRLARLRERSRHELEQLVEQHAQELRTTEDGVVHAAHAADYGESASLQHLPQGVCVVDAQLNLVAWNRRYIELFRFPPGLIQVGRPIADVFHYNARRGLLGPGPVEEAIERRLNHLRSATPHMHERESGDGNVIEIRGNPLPDGGFVTSYTDITAYRNAARDLRSLADTLSLRVSERTHDLAGAKREAEEANQAKTRLVAAAVHDLLQPLNAARMFLSALRGRLTDAGCRDIADNVDNALTAQDSILTSLLDISRLESGALEKRVRDFPLEPLLETLTIEFGILANARGLRVHHVATTAVVRSDEALLRRILQNLLSNAVRYTRSGHIVIGCRRDGEQLRIEVHDTGTGIPQARQQEIFEEFRRLDNAGSEEPGAGLGLAIVDRIARLLDHRIGLRSTPGRGSVFSVTLPRGDVGCSVLPVNPPEEAQVDSLLAGCRAWCIDDDPRISLATRLLLERWGCQVEFSGGVEAAQAATRPDNVPDLLLLDVRMGDISGPDLLPQLVECWGSEPGVILFTAEQDPDLRQLARERNWGYVSKQARTAALRALMTHLYQRGS</sequence>
<dbReference type="GO" id="GO:0005886">
    <property type="term" value="C:plasma membrane"/>
    <property type="evidence" value="ECO:0007669"/>
    <property type="project" value="UniProtKB-SubCell"/>
</dbReference>
<evidence type="ECO:0000256" key="1">
    <source>
        <dbReference type="ARBA" id="ARBA00000085"/>
    </source>
</evidence>
<feature type="coiled-coil region" evidence="15">
    <location>
        <begin position="324"/>
        <end position="355"/>
    </location>
</feature>
<gene>
    <name evidence="18" type="ORF">ABB27_06940</name>
</gene>
<keyword evidence="11" id="KW-1133">Transmembrane helix</keyword>
<evidence type="ECO:0000256" key="6">
    <source>
        <dbReference type="ARBA" id="ARBA00022679"/>
    </source>
</evidence>
<dbReference type="InterPro" id="IPR005467">
    <property type="entry name" value="His_kinase_dom"/>
</dbReference>
<dbReference type="FunFam" id="3.30.565.10:FF:000049">
    <property type="entry name" value="Two-component sensor histidine kinase"/>
    <property type="match status" value="1"/>
</dbReference>
<dbReference type="Pfam" id="PF02518">
    <property type="entry name" value="HATPase_c"/>
    <property type="match status" value="1"/>
</dbReference>
<evidence type="ECO:0000256" key="7">
    <source>
        <dbReference type="ARBA" id="ARBA00022692"/>
    </source>
</evidence>
<dbReference type="FunFam" id="1.10.287.130:FF:000063">
    <property type="entry name" value="Hybrid sensor histidine kinase/response regulator"/>
    <property type="match status" value="1"/>
</dbReference>
<keyword evidence="6" id="KW-0808">Transferase</keyword>
<evidence type="ECO:0000256" key="13">
    <source>
        <dbReference type="ARBA" id="ARBA00023136"/>
    </source>
</evidence>
<dbReference type="InterPro" id="IPR001789">
    <property type="entry name" value="Sig_transdc_resp-reg_receiver"/>
</dbReference>
<keyword evidence="7" id="KW-0812">Transmembrane</keyword>
<dbReference type="PROSITE" id="PS50110">
    <property type="entry name" value="RESPONSE_REGULATORY"/>
    <property type="match status" value="1"/>
</dbReference>
<dbReference type="SUPFAM" id="SSF52172">
    <property type="entry name" value="CheY-like"/>
    <property type="match status" value="1"/>
</dbReference>
<comment type="catalytic activity">
    <reaction evidence="1">
        <text>ATP + protein L-histidine = ADP + protein N-phospho-L-histidine.</text>
        <dbReference type="EC" id="2.7.13.3"/>
    </reaction>
</comment>
<dbReference type="SMART" id="SM00387">
    <property type="entry name" value="HATPase_c"/>
    <property type="match status" value="1"/>
</dbReference>
<feature type="domain" description="Response regulatory" evidence="17">
    <location>
        <begin position="761"/>
        <end position="876"/>
    </location>
</feature>
<dbReference type="GO" id="GO:0000155">
    <property type="term" value="F:phosphorelay sensor kinase activity"/>
    <property type="evidence" value="ECO:0007669"/>
    <property type="project" value="InterPro"/>
</dbReference>
<dbReference type="InterPro" id="IPR035965">
    <property type="entry name" value="PAS-like_dom_sf"/>
</dbReference>
<dbReference type="SUPFAM" id="SSF103190">
    <property type="entry name" value="Sensory domain-like"/>
    <property type="match status" value="1"/>
</dbReference>
<feature type="modified residue" description="4-aspartylphosphate" evidence="14">
    <location>
        <position position="811"/>
    </location>
</feature>
<comment type="caution">
    <text evidence="18">The sequence shown here is derived from an EMBL/GenBank/DDBJ whole genome shotgun (WGS) entry which is preliminary data.</text>
</comment>
<dbReference type="Gene3D" id="3.40.50.2300">
    <property type="match status" value="1"/>
</dbReference>
<dbReference type="SMART" id="SM00388">
    <property type="entry name" value="HisKA"/>
    <property type="match status" value="1"/>
</dbReference>
<keyword evidence="19" id="KW-1185">Reference proteome</keyword>
<dbReference type="OrthoDB" id="9764438at2"/>
<evidence type="ECO:0000256" key="10">
    <source>
        <dbReference type="ARBA" id="ARBA00022840"/>
    </source>
</evidence>
<dbReference type="InterPro" id="IPR036890">
    <property type="entry name" value="HATPase_C_sf"/>
</dbReference>
<dbReference type="InterPro" id="IPR036097">
    <property type="entry name" value="HisK_dim/P_sf"/>
</dbReference>
<evidence type="ECO:0000256" key="4">
    <source>
        <dbReference type="ARBA" id="ARBA00022475"/>
    </source>
</evidence>
<dbReference type="SUPFAM" id="SSF55874">
    <property type="entry name" value="ATPase domain of HSP90 chaperone/DNA topoisomerase II/histidine kinase"/>
    <property type="match status" value="1"/>
</dbReference>
<evidence type="ECO:0000313" key="18">
    <source>
        <dbReference type="EMBL" id="KRG68636.1"/>
    </source>
</evidence>
<evidence type="ECO:0000256" key="15">
    <source>
        <dbReference type="SAM" id="Coils"/>
    </source>
</evidence>
<dbReference type="PANTHER" id="PTHR43047:SF9">
    <property type="entry name" value="HISTIDINE KINASE"/>
    <property type="match status" value="1"/>
</dbReference>
<dbReference type="InterPro" id="IPR000014">
    <property type="entry name" value="PAS"/>
</dbReference>
<dbReference type="InterPro" id="IPR029151">
    <property type="entry name" value="Sensor-like_sf"/>
</dbReference>
<evidence type="ECO:0000313" key="19">
    <source>
        <dbReference type="Proteomes" id="UP000051863"/>
    </source>
</evidence>
<dbReference type="SMART" id="SM00448">
    <property type="entry name" value="REC"/>
    <property type="match status" value="1"/>
</dbReference>
<keyword evidence="12" id="KW-0902">Two-component regulatory system</keyword>
<feature type="domain" description="Histidine kinase" evidence="16">
    <location>
        <begin position="525"/>
        <end position="737"/>
    </location>
</feature>
<dbReference type="InterPro" id="IPR033479">
    <property type="entry name" value="dCache_1"/>
</dbReference>
<dbReference type="PRINTS" id="PR00344">
    <property type="entry name" value="BCTRLSENSOR"/>
</dbReference>
<protein>
    <recommendedName>
        <fullName evidence="3">histidine kinase</fullName>
        <ecNumber evidence="3">2.7.13.3</ecNumber>
    </recommendedName>
</protein>
<reference evidence="18 19" key="1">
    <citation type="submission" date="2015-05" db="EMBL/GenBank/DDBJ databases">
        <title>Genome sequencing and analysis of members of genus Stenotrophomonas.</title>
        <authorList>
            <person name="Patil P.P."/>
            <person name="Midha S."/>
            <person name="Patil P.B."/>
        </authorList>
    </citation>
    <scope>NUCLEOTIDE SEQUENCE [LARGE SCALE GENOMIC DNA]</scope>
    <source>
        <strain evidence="18 19">DSM 18941</strain>
    </source>
</reference>
<evidence type="ECO:0000259" key="17">
    <source>
        <dbReference type="PROSITE" id="PS50110"/>
    </source>
</evidence>
<dbReference type="SUPFAM" id="SSF47384">
    <property type="entry name" value="Homodimeric domain of signal transducing histidine kinase"/>
    <property type="match status" value="1"/>
</dbReference>
<dbReference type="Pfam" id="PF02743">
    <property type="entry name" value="dCache_1"/>
    <property type="match status" value="1"/>
</dbReference>
<name>A0A0R0CFR9_9GAMM</name>
<dbReference type="Gene3D" id="3.30.565.10">
    <property type="entry name" value="Histidine kinase-like ATPase, C-terminal domain"/>
    <property type="match status" value="1"/>
</dbReference>
<dbReference type="CDD" id="cd00082">
    <property type="entry name" value="HisKA"/>
    <property type="match status" value="1"/>
</dbReference>
<dbReference type="Pfam" id="PF00072">
    <property type="entry name" value="Response_reg"/>
    <property type="match status" value="1"/>
</dbReference>
<dbReference type="CDD" id="cd00156">
    <property type="entry name" value="REC"/>
    <property type="match status" value="1"/>
</dbReference>
<dbReference type="PATRIC" id="fig|405446.3.peg.827"/>
<evidence type="ECO:0000256" key="14">
    <source>
        <dbReference type="PROSITE-ProRule" id="PRU00169"/>
    </source>
</evidence>
<evidence type="ECO:0000259" key="16">
    <source>
        <dbReference type="PROSITE" id="PS50109"/>
    </source>
</evidence>
<keyword evidence="9 18" id="KW-0418">Kinase</keyword>
<comment type="subcellular location">
    <subcellularLocation>
        <location evidence="2">Cell membrane</location>
        <topology evidence="2">Multi-pass membrane protein</topology>
    </subcellularLocation>
</comment>
<dbReference type="EC" id="2.7.13.3" evidence="3"/>
<keyword evidence="13" id="KW-0472">Membrane</keyword>
<evidence type="ECO:0000256" key="12">
    <source>
        <dbReference type="ARBA" id="ARBA00023012"/>
    </source>
</evidence>
<dbReference type="AlphaFoldDB" id="A0A0R0CFR9"/>
<dbReference type="EMBL" id="LDJJ01000020">
    <property type="protein sequence ID" value="KRG68636.1"/>
    <property type="molecule type" value="Genomic_DNA"/>
</dbReference>
<dbReference type="Gene3D" id="6.10.250.3020">
    <property type="match status" value="1"/>
</dbReference>
<dbReference type="SUPFAM" id="SSF55785">
    <property type="entry name" value="PYP-like sensor domain (PAS domain)"/>
    <property type="match status" value="1"/>
</dbReference>
<dbReference type="GO" id="GO:0005524">
    <property type="term" value="F:ATP binding"/>
    <property type="evidence" value="ECO:0007669"/>
    <property type="project" value="UniProtKB-KW"/>
</dbReference>
<dbReference type="Pfam" id="PF00512">
    <property type="entry name" value="HisKA"/>
    <property type="match status" value="1"/>
</dbReference>
<evidence type="ECO:0000256" key="2">
    <source>
        <dbReference type="ARBA" id="ARBA00004651"/>
    </source>
</evidence>
<dbReference type="InterPro" id="IPR004358">
    <property type="entry name" value="Sig_transdc_His_kin-like_C"/>
</dbReference>
<evidence type="ECO:0000256" key="9">
    <source>
        <dbReference type="ARBA" id="ARBA00022777"/>
    </source>
</evidence>
<dbReference type="Gene3D" id="1.10.287.130">
    <property type="match status" value="1"/>
</dbReference>
<keyword evidence="5 14" id="KW-0597">Phosphoprotein</keyword>
<dbReference type="GO" id="GO:0009927">
    <property type="term" value="F:histidine phosphotransfer kinase activity"/>
    <property type="evidence" value="ECO:0007669"/>
    <property type="project" value="TreeGrafter"/>
</dbReference>
<dbReference type="Gene3D" id="3.30.450.20">
    <property type="entry name" value="PAS domain"/>
    <property type="match status" value="3"/>
</dbReference>
<keyword evidence="15" id="KW-0175">Coiled coil</keyword>
<dbReference type="InterPro" id="IPR003594">
    <property type="entry name" value="HATPase_dom"/>
</dbReference>
<dbReference type="CDD" id="cd00130">
    <property type="entry name" value="PAS"/>
    <property type="match status" value="1"/>
</dbReference>
<proteinExistence type="predicted"/>
<keyword evidence="10" id="KW-0067">ATP-binding</keyword>
<evidence type="ECO:0000256" key="11">
    <source>
        <dbReference type="ARBA" id="ARBA00022989"/>
    </source>
</evidence>
<dbReference type="InterPro" id="IPR011006">
    <property type="entry name" value="CheY-like_superfamily"/>
</dbReference>